<protein>
    <recommendedName>
        <fullName evidence="2">Twin-arginine translocation signal domain-containing protein</fullName>
    </recommendedName>
</protein>
<dbReference type="EMBL" id="LAZR01000277">
    <property type="protein sequence ID" value="KKN77529.1"/>
    <property type="molecule type" value="Genomic_DNA"/>
</dbReference>
<reference evidence="1" key="1">
    <citation type="journal article" date="2015" name="Nature">
        <title>Complex archaea that bridge the gap between prokaryotes and eukaryotes.</title>
        <authorList>
            <person name="Spang A."/>
            <person name="Saw J.H."/>
            <person name="Jorgensen S.L."/>
            <person name="Zaremba-Niedzwiedzka K."/>
            <person name="Martijn J."/>
            <person name="Lind A.E."/>
            <person name="van Eijk R."/>
            <person name="Schleper C."/>
            <person name="Guy L."/>
            <person name="Ettema T.J."/>
        </authorList>
    </citation>
    <scope>NUCLEOTIDE SEQUENCE</scope>
</reference>
<evidence type="ECO:0000313" key="1">
    <source>
        <dbReference type="EMBL" id="KKN77529.1"/>
    </source>
</evidence>
<proteinExistence type="predicted"/>
<dbReference type="AlphaFoldDB" id="A0A0F9TE82"/>
<name>A0A0F9TE82_9ZZZZ</name>
<organism evidence="1">
    <name type="scientific">marine sediment metagenome</name>
    <dbReference type="NCBI Taxonomy" id="412755"/>
    <lineage>
        <taxon>unclassified sequences</taxon>
        <taxon>metagenomes</taxon>
        <taxon>ecological metagenomes</taxon>
    </lineage>
</organism>
<accession>A0A0F9TE82</accession>
<sequence>MITRRNFIKGIAAFVAVPLMAKVVMFVPSELSCISATEISNRALEILRQPVYGKSPAVMAMKLQGEWREIYEHYKGAFK</sequence>
<evidence type="ECO:0008006" key="2">
    <source>
        <dbReference type="Google" id="ProtNLM"/>
    </source>
</evidence>
<gene>
    <name evidence="1" type="ORF">LCGC14_0359440</name>
</gene>
<comment type="caution">
    <text evidence="1">The sequence shown here is derived from an EMBL/GenBank/DDBJ whole genome shotgun (WGS) entry which is preliminary data.</text>
</comment>